<protein>
    <submittedName>
        <fullName evidence="2">Retrovirus-related pol polyprotein from transposon TNT 1-94</fullName>
    </submittedName>
</protein>
<name>A0ABQ4WUT5_9ASTR</name>
<evidence type="ECO:0000313" key="2">
    <source>
        <dbReference type="EMBL" id="GJS56617.1"/>
    </source>
</evidence>
<dbReference type="Proteomes" id="UP001151760">
    <property type="component" value="Unassembled WGS sequence"/>
</dbReference>
<evidence type="ECO:0000313" key="3">
    <source>
        <dbReference type="Proteomes" id="UP001151760"/>
    </source>
</evidence>
<accession>A0ABQ4WUT5</accession>
<reference evidence="2" key="1">
    <citation type="journal article" date="2022" name="Int. J. Mol. Sci.">
        <title>Draft Genome of Tanacetum Coccineum: Genomic Comparison of Closely Related Tanacetum-Family Plants.</title>
        <authorList>
            <person name="Yamashiro T."/>
            <person name="Shiraishi A."/>
            <person name="Nakayama K."/>
            <person name="Satake H."/>
        </authorList>
    </citation>
    <scope>NUCLEOTIDE SEQUENCE</scope>
</reference>
<organism evidence="2 3">
    <name type="scientific">Tanacetum coccineum</name>
    <dbReference type="NCBI Taxonomy" id="301880"/>
    <lineage>
        <taxon>Eukaryota</taxon>
        <taxon>Viridiplantae</taxon>
        <taxon>Streptophyta</taxon>
        <taxon>Embryophyta</taxon>
        <taxon>Tracheophyta</taxon>
        <taxon>Spermatophyta</taxon>
        <taxon>Magnoliopsida</taxon>
        <taxon>eudicotyledons</taxon>
        <taxon>Gunneridae</taxon>
        <taxon>Pentapetalae</taxon>
        <taxon>asterids</taxon>
        <taxon>campanulids</taxon>
        <taxon>Asterales</taxon>
        <taxon>Asteraceae</taxon>
        <taxon>Asteroideae</taxon>
        <taxon>Anthemideae</taxon>
        <taxon>Anthemidinae</taxon>
        <taxon>Tanacetum</taxon>
    </lineage>
</organism>
<dbReference type="EMBL" id="BQNB010008948">
    <property type="protein sequence ID" value="GJS56617.1"/>
    <property type="molecule type" value="Genomic_DNA"/>
</dbReference>
<gene>
    <name evidence="2" type="ORF">Tco_0629979</name>
</gene>
<dbReference type="PANTHER" id="PTHR42648">
    <property type="entry name" value="TRANSPOSASE, PUTATIVE-RELATED"/>
    <property type="match status" value="1"/>
</dbReference>
<comment type="caution">
    <text evidence="2">The sequence shown here is derived from an EMBL/GenBank/DDBJ whole genome shotgun (WGS) entry which is preliminary data.</text>
</comment>
<dbReference type="InterPro" id="IPR012337">
    <property type="entry name" value="RNaseH-like_sf"/>
</dbReference>
<evidence type="ECO:0000259" key="1">
    <source>
        <dbReference type="Pfam" id="PF25597"/>
    </source>
</evidence>
<dbReference type="InterPro" id="IPR039537">
    <property type="entry name" value="Retrotran_Ty1/copia-like"/>
</dbReference>
<dbReference type="Gene3D" id="3.30.420.10">
    <property type="entry name" value="Ribonuclease H-like superfamily/Ribonuclease H"/>
    <property type="match status" value="1"/>
</dbReference>
<dbReference type="InterPro" id="IPR057670">
    <property type="entry name" value="SH3_retrovirus"/>
</dbReference>
<proteinExistence type="predicted"/>
<dbReference type="PANTHER" id="PTHR42648:SF18">
    <property type="entry name" value="RETROTRANSPOSON, UNCLASSIFIED-LIKE PROTEIN"/>
    <property type="match status" value="1"/>
</dbReference>
<feature type="domain" description="Retroviral polymerase SH3-like" evidence="1">
    <location>
        <begin position="269"/>
        <end position="328"/>
    </location>
</feature>
<dbReference type="SUPFAM" id="SSF53098">
    <property type="entry name" value="Ribonuclease H-like"/>
    <property type="match status" value="1"/>
</dbReference>
<keyword evidence="3" id="KW-1185">Reference proteome</keyword>
<dbReference type="InterPro" id="IPR036397">
    <property type="entry name" value="RNaseH_sf"/>
</dbReference>
<dbReference type="Pfam" id="PF25597">
    <property type="entry name" value="SH3_retrovirus"/>
    <property type="match status" value="1"/>
</dbReference>
<sequence>MNGNLKLLINFIWKFMGTVHFGNDHIAVILGYGYLQWGNILSTRVYFAEGLGYNLFSVRQFCDSDLEVAFRRNTCFVRNLIGVDLLKGNHTKNLYTIKLYEMAFASPICLIALATSTKSWLWHQRKKQNNTSQTQIRSKFKVEVTPSSYGFVWPDETRKYQQDAICSGDSGCLLSLSHYVRNDNVTEFKNQLLEEYFDDVSISRQTSSIKTPQQNRVVERRNQTLTEAIATVCYTHNRSLIHQRFDKTPYELINGRKPDISFLHVLGTLCYPKNDCEDIRKLGAKGDIGCFIGYSAISCAYKVYNRRTRKITETMNLRFDELSAMTFEQCSSKPELQGMISGHISSGLDLTYAPSTITSQKPTER</sequence>
<reference evidence="2" key="2">
    <citation type="submission" date="2022-01" db="EMBL/GenBank/DDBJ databases">
        <authorList>
            <person name="Yamashiro T."/>
            <person name="Shiraishi A."/>
            <person name="Satake H."/>
            <person name="Nakayama K."/>
        </authorList>
    </citation>
    <scope>NUCLEOTIDE SEQUENCE</scope>
</reference>